<evidence type="ECO:0000313" key="1">
    <source>
        <dbReference type="EMBL" id="KKL92208.1"/>
    </source>
</evidence>
<protein>
    <submittedName>
        <fullName evidence="1">Uncharacterized protein</fullName>
    </submittedName>
</protein>
<sequence length="276" mass="32084">EPRAGKPARVVPRGERSSNAPDLLDNLQAWHENNYDTCLLHSNLAFPLLKKLSDVGDPVAKIVFKEEIIKRLRKGYDPITQYLLDNNYHAYLTREELINNVLVPQEAEILKEIENVTNMEYGIVDSGFSRYMWDEDQYEAHFTVREGYITRLEFISNDEHTFPESMKGLHDLKILEIIIEYEMTRFPEPLPKLESLEELSITNWGAVKNTITSFDQFPNLKRLYISGAYEFLLGAIFNSKSLELISINDKRIDKMPDSIESLRKIIEKKTQNLKDI</sequence>
<proteinExistence type="predicted"/>
<gene>
    <name evidence="1" type="ORF">LCGC14_1886960</name>
</gene>
<name>A0A0F9G0S7_9ZZZZ</name>
<dbReference type="SUPFAM" id="SSF52058">
    <property type="entry name" value="L domain-like"/>
    <property type="match status" value="1"/>
</dbReference>
<organism evidence="1">
    <name type="scientific">marine sediment metagenome</name>
    <dbReference type="NCBI Taxonomy" id="412755"/>
    <lineage>
        <taxon>unclassified sequences</taxon>
        <taxon>metagenomes</taxon>
        <taxon>ecological metagenomes</taxon>
    </lineage>
</organism>
<feature type="non-terminal residue" evidence="1">
    <location>
        <position position="1"/>
    </location>
</feature>
<dbReference type="InterPro" id="IPR032675">
    <property type="entry name" value="LRR_dom_sf"/>
</dbReference>
<comment type="caution">
    <text evidence="1">The sequence shown here is derived from an EMBL/GenBank/DDBJ whole genome shotgun (WGS) entry which is preliminary data.</text>
</comment>
<dbReference type="AlphaFoldDB" id="A0A0F9G0S7"/>
<dbReference type="EMBL" id="LAZR01019529">
    <property type="protein sequence ID" value="KKL92208.1"/>
    <property type="molecule type" value="Genomic_DNA"/>
</dbReference>
<accession>A0A0F9G0S7</accession>
<dbReference type="Gene3D" id="3.80.10.10">
    <property type="entry name" value="Ribonuclease Inhibitor"/>
    <property type="match status" value="1"/>
</dbReference>
<reference evidence="1" key="1">
    <citation type="journal article" date="2015" name="Nature">
        <title>Complex archaea that bridge the gap between prokaryotes and eukaryotes.</title>
        <authorList>
            <person name="Spang A."/>
            <person name="Saw J.H."/>
            <person name="Jorgensen S.L."/>
            <person name="Zaremba-Niedzwiedzka K."/>
            <person name="Martijn J."/>
            <person name="Lind A.E."/>
            <person name="van Eijk R."/>
            <person name="Schleper C."/>
            <person name="Guy L."/>
            <person name="Ettema T.J."/>
        </authorList>
    </citation>
    <scope>NUCLEOTIDE SEQUENCE</scope>
</reference>